<comment type="caution">
    <text evidence="3">The sequence shown here is derived from an EMBL/GenBank/DDBJ whole genome shotgun (WGS) entry which is preliminary data.</text>
</comment>
<protein>
    <submittedName>
        <fullName evidence="3">Stage V sporulation protein AC</fullName>
    </submittedName>
</protein>
<proteinExistence type="predicted"/>
<feature type="transmembrane region" description="Helical" evidence="2">
    <location>
        <begin position="131"/>
        <end position="153"/>
    </location>
</feature>
<dbReference type="Pfam" id="PF03862">
    <property type="entry name" value="SpoVAC_SpoVAEB"/>
    <property type="match status" value="1"/>
</dbReference>
<organism evidence="3 4">
    <name type="scientific">Symbiobacterium terraclitae</name>
    <dbReference type="NCBI Taxonomy" id="557451"/>
    <lineage>
        <taxon>Bacteria</taxon>
        <taxon>Bacillati</taxon>
        <taxon>Bacillota</taxon>
        <taxon>Clostridia</taxon>
        <taxon>Eubacteriales</taxon>
        <taxon>Symbiobacteriaceae</taxon>
        <taxon>Symbiobacterium</taxon>
    </lineage>
</organism>
<keyword evidence="2" id="KW-1133">Transmembrane helix</keyword>
<evidence type="ECO:0000313" key="3">
    <source>
        <dbReference type="EMBL" id="MBP2018060.1"/>
    </source>
</evidence>
<name>A0ABS4JSW3_9FIRM</name>
<feature type="transmembrane region" description="Helical" evidence="2">
    <location>
        <begin position="33"/>
        <end position="54"/>
    </location>
</feature>
<dbReference type="NCBIfam" id="TIGR02838">
    <property type="entry name" value="spore_V_AC"/>
    <property type="match status" value="1"/>
</dbReference>
<feature type="compositionally biased region" description="Polar residues" evidence="1">
    <location>
        <begin position="1"/>
        <end position="14"/>
    </location>
</feature>
<dbReference type="InterPro" id="IPR005562">
    <property type="entry name" value="SpoVA"/>
</dbReference>
<keyword evidence="4" id="KW-1185">Reference proteome</keyword>
<evidence type="ECO:0000313" key="4">
    <source>
        <dbReference type="Proteomes" id="UP001519289"/>
    </source>
</evidence>
<dbReference type="PANTHER" id="PTHR38450:SF1">
    <property type="entry name" value="STAGE V SPORULATION PROTEIN AC"/>
    <property type="match status" value="1"/>
</dbReference>
<sequence length="157" mass="16901">MTIKQGTSQETQRSLYKRMVSKAEPRPPRLRNAVRAFVSGGLVCLLGEAMTDFWERTLHISHKQAADPTVATLIFLSALLTGLGYFDKLARFAGAGLSVPVTGFANAMTASALEFKREGLVFGIGGRMFQLAGAVIVYGVTTAFFVGIVAGIARLMR</sequence>
<feature type="region of interest" description="Disordered" evidence="1">
    <location>
        <begin position="1"/>
        <end position="24"/>
    </location>
</feature>
<gene>
    <name evidence="3" type="ORF">J2Z79_001459</name>
</gene>
<dbReference type="EMBL" id="JAGGLG010000009">
    <property type="protein sequence ID" value="MBP2018060.1"/>
    <property type="molecule type" value="Genomic_DNA"/>
</dbReference>
<accession>A0ABS4JSW3</accession>
<dbReference type="Proteomes" id="UP001519289">
    <property type="component" value="Unassembled WGS sequence"/>
</dbReference>
<feature type="transmembrane region" description="Helical" evidence="2">
    <location>
        <begin position="92"/>
        <end position="110"/>
    </location>
</feature>
<dbReference type="PANTHER" id="PTHR38450">
    <property type="entry name" value="STAGE V SPORULATION PROTEIN AC-RELATED"/>
    <property type="match status" value="1"/>
</dbReference>
<reference evidence="3 4" key="1">
    <citation type="submission" date="2021-03" db="EMBL/GenBank/DDBJ databases">
        <title>Genomic Encyclopedia of Type Strains, Phase IV (KMG-IV): sequencing the most valuable type-strain genomes for metagenomic binning, comparative biology and taxonomic classification.</title>
        <authorList>
            <person name="Goeker M."/>
        </authorList>
    </citation>
    <scope>NUCLEOTIDE SEQUENCE [LARGE SCALE GENOMIC DNA]</scope>
    <source>
        <strain evidence="3 4">DSM 27138</strain>
    </source>
</reference>
<keyword evidence="2" id="KW-0472">Membrane</keyword>
<keyword evidence="2" id="KW-0812">Transmembrane</keyword>
<feature type="transmembrane region" description="Helical" evidence="2">
    <location>
        <begin position="66"/>
        <end position="86"/>
    </location>
</feature>
<evidence type="ECO:0000256" key="2">
    <source>
        <dbReference type="SAM" id="Phobius"/>
    </source>
</evidence>
<evidence type="ECO:0000256" key="1">
    <source>
        <dbReference type="SAM" id="MobiDB-lite"/>
    </source>
</evidence>
<dbReference type="InterPro" id="IPR014203">
    <property type="entry name" value="Spore_V_AC"/>
</dbReference>
<dbReference type="RefSeq" id="WP_209466195.1">
    <property type="nucleotide sequence ID" value="NZ_JAGGLG010000009.1"/>
</dbReference>